<comment type="caution">
    <text evidence="1">The sequence shown here is derived from an EMBL/GenBank/DDBJ whole genome shotgun (WGS) entry which is preliminary data.</text>
</comment>
<proteinExistence type="predicted"/>
<accession>A0ABW9XAH3</accession>
<dbReference type="Pfam" id="PF06995">
    <property type="entry name" value="Phage_P2_GpU"/>
    <property type="match status" value="1"/>
</dbReference>
<dbReference type="Proteomes" id="UP000753724">
    <property type="component" value="Unassembled WGS sequence"/>
</dbReference>
<protein>
    <submittedName>
        <fullName evidence="1">Oxidoreductase</fullName>
    </submittedName>
</protein>
<organism evidence="1 2">
    <name type="scientific">Novosphingobium ovatum</name>
    <dbReference type="NCBI Taxonomy" id="1908523"/>
    <lineage>
        <taxon>Bacteria</taxon>
        <taxon>Pseudomonadati</taxon>
        <taxon>Pseudomonadota</taxon>
        <taxon>Alphaproteobacteria</taxon>
        <taxon>Sphingomonadales</taxon>
        <taxon>Sphingomonadaceae</taxon>
        <taxon>Novosphingobium</taxon>
    </lineage>
</organism>
<dbReference type="InterPro" id="IPR009734">
    <property type="entry name" value="Myoviridae_GpU"/>
</dbReference>
<sequence length="133" mass="14284">MASAALSPAHLMTLGMFVFGMDTAAYDTFTHRIGWRHEQTERFMALPASQFVGPGETAVSLSGIVVPEIAGTYSALTTLEQMADTGAYWPLLDGMGNVLGHFAIISLDRAYQAIMAGGIPRAIAFTLELKRMA</sequence>
<dbReference type="RefSeq" id="WP_161716794.1">
    <property type="nucleotide sequence ID" value="NZ_JAAAPO010000001.1"/>
</dbReference>
<dbReference type="EMBL" id="JAAAPO010000001">
    <property type="protein sequence ID" value="NBC35532.1"/>
    <property type="molecule type" value="Genomic_DNA"/>
</dbReference>
<evidence type="ECO:0000313" key="1">
    <source>
        <dbReference type="EMBL" id="NBC35532.1"/>
    </source>
</evidence>
<name>A0ABW9XAH3_9SPHN</name>
<keyword evidence="2" id="KW-1185">Reference proteome</keyword>
<gene>
    <name evidence="1" type="ORF">GTZ99_03065</name>
</gene>
<evidence type="ECO:0000313" key="2">
    <source>
        <dbReference type="Proteomes" id="UP000753724"/>
    </source>
</evidence>
<reference evidence="2" key="1">
    <citation type="submission" date="2020-01" db="EMBL/GenBank/DDBJ databases">
        <title>Sphingomonas sp. strain CSW-10.</title>
        <authorList>
            <person name="Chen W.-M."/>
        </authorList>
    </citation>
    <scope>NUCLEOTIDE SEQUENCE [LARGE SCALE GENOMIC DNA]</scope>
    <source>
        <strain evidence="2">FSY-8</strain>
    </source>
</reference>